<protein>
    <recommendedName>
        <fullName evidence="5">GRIP domain-containing protein</fullName>
    </recommendedName>
</protein>
<feature type="coiled-coil region" evidence="1">
    <location>
        <begin position="1077"/>
        <end position="1301"/>
    </location>
</feature>
<evidence type="ECO:0008006" key="5">
    <source>
        <dbReference type="Google" id="ProtNLM"/>
    </source>
</evidence>
<comment type="caution">
    <text evidence="3">The sequence shown here is derived from an EMBL/GenBank/DDBJ whole genome shotgun (WGS) entry which is preliminary data.</text>
</comment>
<organism evidence="3 4">
    <name type="scientific">Blepharisma stoltei</name>
    <dbReference type="NCBI Taxonomy" id="1481888"/>
    <lineage>
        <taxon>Eukaryota</taxon>
        <taxon>Sar</taxon>
        <taxon>Alveolata</taxon>
        <taxon>Ciliophora</taxon>
        <taxon>Postciliodesmatophora</taxon>
        <taxon>Heterotrichea</taxon>
        <taxon>Heterotrichida</taxon>
        <taxon>Blepharismidae</taxon>
        <taxon>Blepharisma</taxon>
    </lineage>
</organism>
<keyword evidence="1" id="KW-0175">Coiled coil</keyword>
<feature type="compositionally biased region" description="Polar residues" evidence="2">
    <location>
        <begin position="11"/>
        <end position="25"/>
    </location>
</feature>
<gene>
    <name evidence="3" type="ORF">BSTOLATCC_MIC12963</name>
</gene>
<feature type="compositionally biased region" description="Basic and acidic residues" evidence="2">
    <location>
        <begin position="1"/>
        <end position="10"/>
    </location>
</feature>
<accession>A0AAU9J3E6</accession>
<keyword evidence="4" id="KW-1185">Reference proteome</keyword>
<reference evidence="3" key="1">
    <citation type="submission" date="2021-09" db="EMBL/GenBank/DDBJ databases">
        <authorList>
            <consortium name="AG Swart"/>
            <person name="Singh M."/>
            <person name="Singh A."/>
            <person name="Seah K."/>
            <person name="Emmerich C."/>
        </authorList>
    </citation>
    <scope>NUCLEOTIDE SEQUENCE</scope>
    <source>
        <strain evidence="3">ATCC30299</strain>
    </source>
</reference>
<feature type="coiled-coil region" evidence="1">
    <location>
        <begin position="1482"/>
        <end position="1695"/>
    </location>
</feature>
<dbReference type="Gene3D" id="1.10.287.1490">
    <property type="match status" value="1"/>
</dbReference>
<feature type="coiled-coil region" evidence="1">
    <location>
        <begin position="1346"/>
        <end position="1456"/>
    </location>
</feature>
<dbReference type="PANTHER" id="PTHR43941">
    <property type="entry name" value="STRUCTURAL MAINTENANCE OF CHROMOSOMES PROTEIN 2"/>
    <property type="match status" value="1"/>
</dbReference>
<feature type="coiled-coil region" evidence="1">
    <location>
        <begin position="171"/>
        <end position="238"/>
    </location>
</feature>
<feature type="compositionally biased region" description="Basic and acidic residues" evidence="2">
    <location>
        <begin position="286"/>
        <end position="299"/>
    </location>
</feature>
<feature type="coiled-coil region" evidence="1">
    <location>
        <begin position="1779"/>
        <end position="1813"/>
    </location>
</feature>
<feature type="coiled-coil region" evidence="1">
    <location>
        <begin position="371"/>
        <end position="398"/>
    </location>
</feature>
<feature type="region of interest" description="Disordered" evidence="2">
    <location>
        <begin position="450"/>
        <end position="469"/>
    </location>
</feature>
<evidence type="ECO:0000313" key="4">
    <source>
        <dbReference type="Proteomes" id="UP001162131"/>
    </source>
</evidence>
<name>A0AAU9J3E6_9CILI</name>
<evidence type="ECO:0000256" key="1">
    <source>
        <dbReference type="SAM" id="Coils"/>
    </source>
</evidence>
<feature type="region of interest" description="Disordered" evidence="2">
    <location>
        <begin position="1"/>
        <end position="26"/>
    </location>
</feature>
<feature type="coiled-coil region" evidence="1">
    <location>
        <begin position="496"/>
        <end position="606"/>
    </location>
</feature>
<evidence type="ECO:0000256" key="2">
    <source>
        <dbReference type="SAM" id="MobiDB-lite"/>
    </source>
</evidence>
<evidence type="ECO:0000313" key="3">
    <source>
        <dbReference type="EMBL" id="CAG9315189.1"/>
    </source>
</evidence>
<feature type="compositionally biased region" description="Low complexity" evidence="2">
    <location>
        <begin position="1754"/>
        <end position="1767"/>
    </location>
</feature>
<sequence>MRGRAGEQLRKSSQPQQSKTFQNEEIQNRDQSNDWIIVKLHSKLKTLEGKYNNFVNTCSALMKENKSILDNYFLQDRSSQQISVDRAKFEKDLQYILSVQAGIKEESSESGRNKEDSFAAVSEKLIETQSEIMRIFSGKLHSPEETKEDVLDVFNRMSSNLWGVLFRQKNKEESSEKTSELLKKIVKLEDEKKLLEKQVKDLMSRSKTSEINKILIEKQNLEQRVKEQFLQLEKFNSSAESFEITFDEKYKPQENNKLVEVDSMKKLLKETKDKYFSFEKQSRGRRVESSDMRLSKHSDSSFVMNKSPKPKEYSPIRNNSQKRSISPAERKIFDLNKETNQLKTSIEAISKERDVLKAWKANALKSPQSIQPNLQKTIQNLEADKDNLQRIIKIYQDKQRYLIRGIHSFIMCTSRMQKYLRKEDALKYSNLYEDEKHKLEIRVKEVENEQSSSKWSTQSSPWTTPTQTPFRSRILSKQDDTSVEELGYSKDINFLQDELVKQMESSQNIQKKLEEDLNKKINEEKTLKQKIEHLEEINKLSADENTELEKENDNLRAQLSKMKTEGQSAPVKVDYIKITNSLKIKIDELETTLEGKDKTIAFLNSKLESTKNSYESTKNWAEAQISQFFTEINSQIENFNKKADSQEIYLNSLEKLIKEKLNENYQTIEAMNEATEEREHLQYIMEQNQAYVDTTIKEMGETIEILERERDELKNEVSESKLAFLELEEKNKKNLQLEKEVKDLKAIINDYEKNEKEFKTELQKSHQKESNLEQVKYELSVVQRENKSLVDANNEKDKEIMSMQKRLQDQIMSTNSTIEEFEFKLRETKSQYEAQSQELENMTKKYNSLAKNYQETQTKTQSLEKRASGIDREKELKYAQEIQDLRNENISLNRLFKHKEEKFIKELEDLKKEKELSNLSIREKETKLINENESLLKEFKEKELKLSSEIEKIKNELLLEKEKELIFISEIENYKNEISQLEKVKKEKEIKYSKEIEELKKENHSLGINKEREAKMIHEIEVLKREHSLLANTGKDKEIKLIQEIDSLNKENSILRSAKESSDKEWNNLIKTEIVSSEALKSEKDELAGMLEREKEKYKKLEKINKEKDEFLNKEKEKIKILEENISEKDSNLIFYEEALNKLNEEIVSLKMENERLSELNKVMTMTKNGNEKDKEIIGKLEENIDRVQRELKKKLDEEEHLRSHLKSKEIEIEEIQKKNEFLEEELEKNKDQIASLERKNADEAKLNRSKHEETKTLLANLIKEKEASQIQKIENLKDILSKLENRLKNLKERFDNSQEQTKILSSLNETKQLDSDEDSNSILLSKIEALEFTLGETQAWSDSKIKELDEQIDTLLQEKEDLTSQIQEQKNDISRIPTLLNKIDSLEKANQSLQTENKTLKDSSVETSQLRQQINMKNFENDGLKYEKQALNEEKQRLLEEQDRLSKELEELTTISKNELLNANKKIESLHFELTTVKHELDQEKEKSQISEEKVKNTNEELKAIIDQKNQLKNEFDNFKQNKQSNSENSEDVEKLTELYQEKQNELKNYEAKVKELENKVESLQNELSDKTNTLMLYDEELFKLKSDYQNFSTEKENLVSKLAEKEQEVLNLSAENESSHAEQMQLSKIMEQVLSDSKASKLQYEQTIKELESKHNPKPQVISSSNKKYEELLQERENKIADLECKINSAEEALGGFFNEDLSKSIINLVSQRTQGIKKPPPRPPVGRFRSKRAGEQSPSDQQGDPDEFNVSGSSQNSDKNSESSWASMPAKLSADVQVLQSELNDEKVTVDRLQHQNKLLKEHIRDLERQVKISQNFNQGARDGSMSKEQLKNTIISLIKILPPLPNEGEATVRIILSMLELSKEEMVDIDRERIERDKKSAKPKGKFMGIFNR</sequence>
<dbReference type="EMBL" id="CAJZBQ010000013">
    <property type="protein sequence ID" value="CAG9315189.1"/>
    <property type="molecule type" value="Genomic_DNA"/>
</dbReference>
<dbReference type="Proteomes" id="UP001162131">
    <property type="component" value="Unassembled WGS sequence"/>
</dbReference>
<feature type="coiled-coil region" evidence="1">
    <location>
        <begin position="818"/>
        <end position="998"/>
    </location>
</feature>
<feature type="region of interest" description="Disordered" evidence="2">
    <location>
        <begin position="286"/>
        <end position="325"/>
    </location>
</feature>
<feature type="region of interest" description="Disordered" evidence="2">
    <location>
        <begin position="1715"/>
        <end position="1770"/>
    </location>
</feature>
<proteinExistence type="predicted"/>
<feature type="coiled-coil region" evidence="1">
    <location>
        <begin position="658"/>
        <end position="768"/>
    </location>
</feature>